<comment type="caution">
    <text evidence="13">The sequence shown here is derived from an EMBL/GenBank/DDBJ whole genome shotgun (WGS) entry which is preliminary data.</text>
</comment>
<comment type="function">
    <text evidence="2">Catalyzes the dismutation of two molecules of 6,7-dimethyl-8-ribityllumazine, resulting in the formation of riboflavin and 5-amino-6-(D-ribitylamino)uracil.</text>
</comment>
<dbReference type="InterPro" id="IPR001783">
    <property type="entry name" value="Lumazine-bd"/>
</dbReference>
<dbReference type="NCBIfam" id="TIGR00187">
    <property type="entry name" value="ribE"/>
    <property type="match status" value="1"/>
</dbReference>
<dbReference type="PIRSF" id="PIRSF000498">
    <property type="entry name" value="Riboflavin_syn_A"/>
    <property type="match status" value="1"/>
</dbReference>
<keyword evidence="7" id="KW-0686">Riboflavin biosynthesis</keyword>
<evidence type="ECO:0000256" key="3">
    <source>
        <dbReference type="ARBA" id="ARBA00004887"/>
    </source>
</evidence>
<dbReference type="PANTHER" id="PTHR21098">
    <property type="entry name" value="RIBOFLAVIN SYNTHASE ALPHA CHAIN"/>
    <property type="match status" value="1"/>
</dbReference>
<evidence type="ECO:0000256" key="6">
    <source>
        <dbReference type="ARBA" id="ARBA00013950"/>
    </source>
</evidence>
<evidence type="ECO:0000256" key="9">
    <source>
        <dbReference type="ARBA" id="ARBA00022737"/>
    </source>
</evidence>
<dbReference type="SUPFAM" id="SSF63380">
    <property type="entry name" value="Riboflavin synthase domain-like"/>
    <property type="match status" value="2"/>
</dbReference>
<dbReference type="EC" id="2.5.1.9" evidence="5 10"/>
<evidence type="ECO:0000256" key="5">
    <source>
        <dbReference type="ARBA" id="ARBA00012827"/>
    </source>
</evidence>
<evidence type="ECO:0000256" key="8">
    <source>
        <dbReference type="ARBA" id="ARBA00022679"/>
    </source>
</evidence>
<accession>A0A9D9DQ17</accession>
<protein>
    <recommendedName>
        <fullName evidence="6 10">Riboflavin synthase</fullName>
        <ecNumber evidence="5 10">2.5.1.9</ecNumber>
    </recommendedName>
</protein>
<keyword evidence="8 13" id="KW-0808">Transferase</keyword>
<dbReference type="CDD" id="cd00402">
    <property type="entry name" value="Riboflavin_synthase_like"/>
    <property type="match status" value="1"/>
</dbReference>
<sequence length="213" mass="23229">MFTGIVEETGIIKGFTKNSGSAEIIIGCKKVLENTEIGDSIAINGCCQTVVALGADWFKTEMSRETLNVTNFAGAVLGDALNLERAVTPSTRLGGHIVQGHIDGIGHLVKLEKSEDFYNLYFEVSPKEAKYIVYKGSVAVNGVSLTVAESNGNIFKTAVIPHTMQNTTLRFLKKGDSVNIETDILGRYVEKFLSVNNNNNTIDEKFLMENGFI</sequence>
<dbReference type="Pfam" id="PF00677">
    <property type="entry name" value="Lum_binding"/>
    <property type="match status" value="2"/>
</dbReference>
<dbReference type="InterPro" id="IPR023366">
    <property type="entry name" value="ATP_synth_asu-like_sf"/>
</dbReference>
<dbReference type="Proteomes" id="UP000823632">
    <property type="component" value="Unassembled WGS sequence"/>
</dbReference>
<dbReference type="GO" id="GO:0004746">
    <property type="term" value="F:riboflavin synthase activity"/>
    <property type="evidence" value="ECO:0007669"/>
    <property type="project" value="UniProtKB-UniRule"/>
</dbReference>
<comment type="catalytic activity">
    <reaction evidence="1">
        <text>2 6,7-dimethyl-8-(1-D-ribityl)lumazine + H(+) = 5-amino-6-(D-ribitylamino)uracil + riboflavin</text>
        <dbReference type="Rhea" id="RHEA:20772"/>
        <dbReference type="ChEBI" id="CHEBI:15378"/>
        <dbReference type="ChEBI" id="CHEBI:15934"/>
        <dbReference type="ChEBI" id="CHEBI:57986"/>
        <dbReference type="ChEBI" id="CHEBI:58201"/>
        <dbReference type="EC" id="2.5.1.9"/>
    </reaction>
</comment>
<keyword evidence="9" id="KW-0677">Repeat</keyword>
<evidence type="ECO:0000256" key="1">
    <source>
        <dbReference type="ARBA" id="ARBA00000968"/>
    </source>
</evidence>
<feature type="repeat" description="Lumazine-binding" evidence="11">
    <location>
        <begin position="1"/>
        <end position="96"/>
    </location>
</feature>
<dbReference type="Gene3D" id="2.40.30.20">
    <property type="match status" value="2"/>
</dbReference>
<dbReference type="InterPro" id="IPR026017">
    <property type="entry name" value="Lumazine-bd_dom"/>
</dbReference>
<evidence type="ECO:0000256" key="7">
    <source>
        <dbReference type="ARBA" id="ARBA00022619"/>
    </source>
</evidence>
<reference evidence="13" key="1">
    <citation type="submission" date="2020-10" db="EMBL/GenBank/DDBJ databases">
        <authorList>
            <person name="Gilroy R."/>
        </authorList>
    </citation>
    <scope>NUCLEOTIDE SEQUENCE</scope>
    <source>
        <strain evidence="13">10192</strain>
    </source>
</reference>
<dbReference type="AlphaFoldDB" id="A0A9D9DQ17"/>
<organism evidence="13 14">
    <name type="scientific">Candidatus Scatousia excrementipullorum</name>
    <dbReference type="NCBI Taxonomy" id="2840936"/>
    <lineage>
        <taxon>Bacteria</taxon>
        <taxon>Candidatus Scatousia</taxon>
    </lineage>
</organism>
<comment type="pathway">
    <text evidence="3">Cofactor biosynthesis; riboflavin biosynthesis; riboflavin from 2-hydroxy-3-oxobutyl phosphate and 5-amino-6-(D-ribitylamino)uracil: step 2/2.</text>
</comment>
<dbReference type="EMBL" id="JADIND010000099">
    <property type="protein sequence ID" value="MBO8430678.1"/>
    <property type="molecule type" value="Genomic_DNA"/>
</dbReference>
<feature type="domain" description="Lumazine-binding" evidence="12">
    <location>
        <begin position="97"/>
        <end position="193"/>
    </location>
</feature>
<dbReference type="FunFam" id="2.40.30.20:FF:000004">
    <property type="entry name" value="Riboflavin synthase, alpha subunit"/>
    <property type="match status" value="1"/>
</dbReference>
<dbReference type="FunFam" id="2.40.30.20:FF:000003">
    <property type="entry name" value="Riboflavin synthase, alpha subunit"/>
    <property type="match status" value="1"/>
</dbReference>
<dbReference type="InterPro" id="IPR017938">
    <property type="entry name" value="Riboflavin_synthase-like_b-brl"/>
</dbReference>
<evidence type="ECO:0000256" key="2">
    <source>
        <dbReference type="ARBA" id="ARBA00002803"/>
    </source>
</evidence>
<evidence type="ECO:0000256" key="10">
    <source>
        <dbReference type="NCBIfam" id="TIGR00187"/>
    </source>
</evidence>
<evidence type="ECO:0000313" key="13">
    <source>
        <dbReference type="EMBL" id="MBO8430678.1"/>
    </source>
</evidence>
<evidence type="ECO:0000259" key="12">
    <source>
        <dbReference type="PROSITE" id="PS51177"/>
    </source>
</evidence>
<evidence type="ECO:0000256" key="4">
    <source>
        <dbReference type="ARBA" id="ARBA00011233"/>
    </source>
</evidence>
<dbReference type="PROSITE" id="PS51177">
    <property type="entry name" value="LUMAZINE_BIND"/>
    <property type="match status" value="2"/>
</dbReference>
<comment type="subunit">
    <text evidence="4">Homotrimer.</text>
</comment>
<dbReference type="PANTHER" id="PTHR21098:SF0">
    <property type="entry name" value="RIBOFLAVIN SYNTHASE"/>
    <property type="match status" value="1"/>
</dbReference>
<evidence type="ECO:0000313" key="14">
    <source>
        <dbReference type="Proteomes" id="UP000823632"/>
    </source>
</evidence>
<reference evidence="13" key="2">
    <citation type="journal article" date="2021" name="PeerJ">
        <title>Extensive microbial diversity within the chicken gut microbiome revealed by metagenomics and culture.</title>
        <authorList>
            <person name="Gilroy R."/>
            <person name="Ravi A."/>
            <person name="Getino M."/>
            <person name="Pursley I."/>
            <person name="Horton D.L."/>
            <person name="Alikhan N.F."/>
            <person name="Baker D."/>
            <person name="Gharbi K."/>
            <person name="Hall N."/>
            <person name="Watson M."/>
            <person name="Adriaenssens E.M."/>
            <person name="Foster-Nyarko E."/>
            <person name="Jarju S."/>
            <person name="Secka A."/>
            <person name="Antonio M."/>
            <person name="Oren A."/>
            <person name="Chaudhuri R.R."/>
            <person name="La Ragione R."/>
            <person name="Hildebrand F."/>
            <person name="Pallen M.J."/>
        </authorList>
    </citation>
    <scope>NUCLEOTIDE SEQUENCE</scope>
    <source>
        <strain evidence="13">10192</strain>
    </source>
</reference>
<dbReference type="NCBIfam" id="NF006767">
    <property type="entry name" value="PRK09289.1"/>
    <property type="match status" value="1"/>
</dbReference>
<proteinExistence type="predicted"/>
<name>A0A9D9DQ17_9BACT</name>
<dbReference type="GO" id="GO:0009231">
    <property type="term" value="P:riboflavin biosynthetic process"/>
    <property type="evidence" value="ECO:0007669"/>
    <property type="project" value="UniProtKB-KW"/>
</dbReference>
<feature type="repeat" description="Lumazine-binding" evidence="11">
    <location>
        <begin position="97"/>
        <end position="193"/>
    </location>
</feature>
<gene>
    <name evidence="13" type="ORF">IAC76_04760</name>
</gene>
<feature type="domain" description="Lumazine-binding" evidence="12">
    <location>
        <begin position="1"/>
        <end position="96"/>
    </location>
</feature>
<evidence type="ECO:0000256" key="11">
    <source>
        <dbReference type="PROSITE-ProRule" id="PRU00524"/>
    </source>
</evidence>